<proteinExistence type="predicted"/>
<dbReference type="Proteomes" id="UP000093281">
    <property type="component" value="Unassembled WGS sequence"/>
</dbReference>
<evidence type="ECO:0000313" key="2">
    <source>
        <dbReference type="EMBL" id="OCL98836.1"/>
    </source>
</evidence>
<dbReference type="RefSeq" id="WP_066186506.1">
    <property type="nucleotide sequence ID" value="NZ_LCUJ01000004.1"/>
</dbReference>
<accession>A0A1C0B6B9</accession>
<dbReference type="EMBL" id="LCUJ01000004">
    <property type="protein sequence ID" value="OCL98836.1"/>
    <property type="molecule type" value="Genomic_DNA"/>
</dbReference>
<comment type="caution">
    <text evidence="2">The sequence shown here is derived from an EMBL/GenBank/DDBJ whole genome shotgun (WGS) entry which is preliminary data.</text>
</comment>
<gene>
    <name evidence="2" type="ORF">AAX29_01346</name>
</gene>
<dbReference type="AlphaFoldDB" id="A0A1C0B6B9"/>
<evidence type="ECO:0000313" key="3">
    <source>
        <dbReference type="Proteomes" id="UP000093281"/>
    </source>
</evidence>
<organism evidence="2 3">
    <name type="scientific">Aliarcobacter thereius</name>
    <dbReference type="NCBI Taxonomy" id="544718"/>
    <lineage>
        <taxon>Bacteria</taxon>
        <taxon>Pseudomonadati</taxon>
        <taxon>Campylobacterota</taxon>
        <taxon>Epsilonproteobacteria</taxon>
        <taxon>Campylobacterales</taxon>
        <taxon>Arcobacteraceae</taxon>
        <taxon>Aliarcobacter</taxon>
    </lineage>
</organism>
<sequence length="289" mass="34267">MSVPSFLLPSNFRNQKNIKRIIKEFDIQGYGIVLYLLETLAETENHLYPYSDIDLLADEMRVSVQKIETVIKRYGVFEILQTAEGDLFFSSSLNNWLKPYYEAKQQRQIAGKISAEKRKLKQQEQLTQLSLLDSTQRPLNGRSTINELINKSINKESNSSSIKKFDWENQKDFDCFSEWLLENQTHTIKNERYYKNTILENLKNNEPRTIENWEAFCRLEVEEEKMIFYLRIEKLSGSTLVYKNELIYIERVEIDDFEKNFKIFFDGKVMTLLFSQLEEVEKLIKKDAS</sequence>
<name>A0A1C0B6B9_9BACT</name>
<protein>
    <recommendedName>
        <fullName evidence="1">Lin1244/Lin1753-like N-terminal domain-containing protein</fullName>
    </recommendedName>
</protein>
<reference evidence="3" key="1">
    <citation type="submission" date="2015-05" db="EMBL/GenBank/DDBJ databases">
        <authorList>
            <person name="Rovetto F."/>
            <person name="Cocolin L."/>
            <person name="Illeghems K."/>
            <person name="Van Nieuwerburgh F."/>
            <person name="Houf K."/>
        </authorList>
    </citation>
    <scope>NUCLEOTIDE SEQUENCE [LARGE SCALE GENOMIC DNA]</scope>
    <source>
        <strain evidence="3">DU22</strain>
    </source>
</reference>
<feature type="domain" description="Lin1244/Lin1753-like N-terminal" evidence="1">
    <location>
        <begin position="8"/>
        <end position="92"/>
    </location>
</feature>
<evidence type="ECO:0000259" key="1">
    <source>
        <dbReference type="Pfam" id="PF14297"/>
    </source>
</evidence>
<dbReference type="InterPro" id="IPR025400">
    <property type="entry name" value="Lin1244/Lin1753-like_N"/>
</dbReference>
<dbReference type="OrthoDB" id="5366204at2"/>
<dbReference type="Pfam" id="PF14297">
    <property type="entry name" value="Lin1244_N"/>
    <property type="match status" value="1"/>
</dbReference>